<name>A0A371EXI9_MUCPR</name>
<dbReference type="OrthoDB" id="1435958at2759"/>
<keyword evidence="2" id="KW-1185">Reference proteome</keyword>
<sequence>MKELGKLKYFLRIKIAYSKQESPTIEISQYQRLVGKLIYLAHVRPDITYVVSVVNQFMYDPKKRHLQSVERILQYLKASPRI</sequence>
<protein>
    <recommendedName>
        <fullName evidence="3">Mitochondrial protein</fullName>
    </recommendedName>
</protein>
<gene>
    <name evidence="1" type="ORF">CR513_50008</name>
</gene>
<feature type="non-terminal residue" evidence="1">
    <location>
        <position position="1"/>
    </location>
</feature>
<comment type="caution">
    <text evidence="1">The sequence shown here is derived from an EMBL/GenBank/DDBJ whole genome shotgun (WGS) entry which is preliminary data.</text>
</comment>
<accession>A0A371EXI9</accession>
<evidence type="ECO:0000313" key="1">
    <source>
        <dbReference type="EMBL" id="RDX70731.1"/>
    </source>
</evidence>
<dbReference type="AlphaFoldDB" id="A0A371EXI9"/>
<organism evidence="1 2">
    <name type="scientific">Mucuna pruriens</name>
    <name type="common">Velvet bean</name>
    <name type="synonym">Dolichos pruriens</name>
    <dbReference type="NCBI Taxonomy" id="157652"/>
    <lineage>
        <taxon>Eukaryota</taxon>
        <taxon>Viridiplantae</taxon>
        <taxon>Streptophyta</taxon>
        <taxon>Embryophyta</taxon>
        <taxon>Tracheophyta</taxon>
        <taxon>Spermatophyta</taxon>
        <taxon>Magnoliopsida</taxon>
        <taxon>eudicotyledons</taxon>
        <taxon>Gunneridae</taxon>
        <taxon>Pentapetalae</taxon>
        <taxon>rosids</taxon>
        <taxon>fabids</taxon>
        <taxon>Fabales</taxon>
        <taxon>Fabaceae</taxon>
        <taxon>Papilionoideae</taxon>
        <taxon>50 kb inversion clade</taxon>
        <taxon>NPAAA clade</taxon>
        <taxon>indigoferoid/millettioid clade</taxon>
        <taxon>Phaseoleae</taxon>
        <taxon>Mucuna</taxon>
    </lineage>
</organism>
<evidence type="ECO:0008006" key="3">
    <source>
        <dbReference type="Google" id="ProtNLM"/>
    </source>
</evidence>
<dbReference type="Proteomes" id="UP000257109">
    <property type="component" value="Unassembled WGS sequence"/>
</dbReference>
<dbReference type="PANTHER" id="PTHR11439:SF470">
    <property type="entry name" value="CYSTEINE-RICH RLK (RECEPTOR-LIKE PROTEIN KINASE) 8"/>
    <property type="match status" value="1"/>
</dbReference>
<evidence type="ECO:0000313" key="2">
    <source>
        <dbReference type="Proteomes" id="UP000257109"/>
    </source>
</evidence>
<dbReference type="PANTHER" id="PTHR11439">
    <property type="entry name" value="GAG-POL-RELATED RETROTRANSPOSON"/>
    <property type="match status" value="1"/>
</dbReference>
<reference evidence="1" key="1">
    <citation type="submission" date="2018-05" db="EMBL/GenBank/DDBJ databases">
        <title>Draft genome of Mucuna pruriens seed.</title>
        <authorList>
            <person name="Nnadi N.E."/>
            <person name="Vos R."/>
            <person name="Hasami M.H."/>
            <person name="Devisetty U.K."/>
            <person name="Aguiy J.C."/>
        </authorList>
    </citation>
    <scope>NUCLEOTIDE SEQUENCE [LARGE SCALE GENOMIC DNA]</scope>
    <source>
        <strain evidence="1">JCA_2017</strain>
    </source>
</reference>
<dbReference type="EMBL" id="QJKJ01011591">
    <property type="protein sequence ID" value="RDX70731.1"/>
    <property type="molecule type" value="Genomic_DNA"/>
</dbReference>
<proteinExistence type="predicted"/>